<accession>A0ABU6QYH8</accession>
<dbReference type="InterPro" id="IPR046796">
    <property type="entry name" value="Transposase_32_dom"/>
</dbReference>
<dbReference type="Pfam" id="PF20167">
    <property type="entry name" value="Transposase_32"/>
    <property type="match status" value="1"/>
</dbReference>
<keyword evidence="5" id="KW-1185">Reference proteome</keyword>
<proteinExistence type="predicted"/>
<name>A0ABU6QYH8_9FABA</name>
<feature type="compositionally biased region" description="Basic and acidic residues" evidence="2">
    <location>
        <begin position="607"/>
        <end position="624"/>
    </location>
</feature>
<evidence type="ECO:0000313" key="5">
    <source>
        <dbReference type="Proteomes" id="UP001341840"/>
    </source>
</evidence>
<sequence length="624" mass="72557">PSSTATMASSSSVSIFENYHFKSAFNEELYNSIVKSKKVIAEYCIDLDEDEYLEVKEQIALRGWRRLAAPKQEISIDLIHEFYANAILTEEEIEEARGHKFRSYVRGKVVDFSPENLRNVMRFRAHVQGAATDFETRKEHDQQLDQVLADLCIPGATWKLSTGQLRVPIQLRRQELNPVTRGWHEFSIHSLIPSSNRSEIPVIRAILIHCIMRGEDVRAEDIIADKIVRMAQGIKEKGKLGFPSTIFKLCKEAGVPIREFRRTSKIQAEKPITAKRMESTRLPRPVQRRQQENEDKDEPMPQAEEGNEGQAHDYDYHHQPEYEHHQPDYEQPQPEFEHHQEFNEPPVQPPPYHVPTYTDQHQKDLDSIETQLQNMMWYQQQALENMSKNQAEYMAELRDIKGNQQELYENNNRFYNQVRQEQKEMVQEIQQIKNYQVNQTLVDSTRHKAYMDELAAMKAEQEEFFSNQANQYNLIRQDHKLLGKEILDVKKYQMSAVTMGSSGSGSSTQPPPPPYEPDQALMKIREQHATFTEICRQLKDWTRNASGRESYMVWAHQLANPNLVELSSQKIVKQIYDNIDRKRPMFRGLLKSDLQPSDPTQPPSSSKDPKDPPSSSKDKKDPPK</sequence>
<evidence type="ECO:0000256" key="2">
    <source>
        <dbReference type="SAM" id="MobiDB-lite"/>
    </source>
</evidence>
<evidence type="ECO:0000259" key="3">
    <source>
        <dbReference type="Pfam" id="PF20167"/>
    </source>
</evidence>
<keyword evidence="1" id="KW-0175">Coiled coil</keyword>
<feature type="region of interest" description="Disordered" evidence="2">
    <location>
        <begin position="266"/>
        <end position="354"/>
    </location>
</feature>
<dbReference type="EMBL" id="JASCZI010003457">
    <property type="protein sequence ID" value="MED6116823.1"/>
    <property type="molecule type" value="Genomic_DNA"/>
</dbReference>
<feature type="region of interest" description="Disordered" evidence="2">
    <location>
        <begin position="589"/>
        <end position="624"/>
    </location>
</feature>
<dbReference type="Proteomes" id="UP001341840">
    <property type="component" value="Unassembled WGS sequence"/>
</dbReference>
<feature type="compositionally biased region" description="Basic and acidic residues" evidence="2">
    <location>
        <begin position="310"/>
        <end position="328"/>
    </location>
</feature>
<evidence type="ECO:0000313" key="4">
    <source>
        <dbReference type="EMBL" id="MED6116823.1"/>
    </source>
</evidence>
<protein>
    <recommendedName>
        <fullName evidence="3">Putative plant transposon protein domain-containing protein</fullName>
    </recommendedName>
</protein>
<feature type="coiled-coil region" evidence="1">
    <location>
        <begin position="383"/>
        <end position="438"/>
    </location>
</feature>
<comment type="caution">
    <text evidence="4">The sequence shown here is derived from an EMBL/GenBank/DDBJ whole genome shotgun (WGS) entry which is preliminary data.</text>
</comment>
<gene>
    <name evidence="4" type="ORF">PIB30_103842</name>
</gene>
<feature type="compositionally biased region" description="Low complexity" evidence="2">
    <location>
        <begin position="592"/>
        <end position="606"/>
    </location>
</feature>
<reference evidence="4 5" key="1">
    <citation type="journal article" date="2023" name="Plants (Basel)">
        <title>Bridging the Gap: Combining Genomics and Transcriptomics Approaches to Understand Stylosanthes scabra, an Orphan Legume from the Brazilian Caatinga.</title>
        <authorList>
            <person name="Ferreira-Neto J.R.C."/>
            <person name="da Silva M.D."/>
            <person name="Binneck E."/>
            <person name="de Melo N.F."/>
            <person name="da Silva R.H."/>
            <person name="de Melo A.L.T.M."/>
            <person name="Pandolfi V."/>
            <person name="Bustamante F.O."/>
            <person name="Brasileiro-Vidal A.C."/>
            <person name="Benko-Iseppon A.M."/>
        </authorList>
    </citation>
    <scope>NUCLEOTIDE SEQUENCE [LARGE SCALE GENOMIC DNA]</scope>
    <source>
        <tissue evidence="4">Leaves</tissue>
    </source>
</reference>
<evidence type="ECO:0000256" key="1">
    <source>
        <dbReference type="SAM" id="Coils"/>
    </source>
</evidence>
<organism evidence="4 5">
    <name type="scientific">Stylosanthes scabra</name>
    <dbReference type="NCBI Taxonomy" id="79078"/>
    <lineage>
        <taxon>Eukaryota</taxon>
        <taxon>Viridiplantae</taxon>
        <taxon>Streptophyta</taxon>
        <taxon>Embryophyta</taxon>
        <taxon>Tracheophyta</taxon>
        <taxon>Spermatophyta</taxon>
        <taxon>Magnoliopsida</taxon>
        <taxon>eudicotyledons</taxon>
        <taxon>Gunneridae</taxon>
        <taxon>Pentapetalae</taxon>
        <taxon>rosids</taxon>
        <taxon>fabids</taxon>
        <taxon>Fabales</taxon>
        <taxon>Fabaceae</taxon>
        <taxon>Papilionoideae</taxon>
        <taxon>50 kb inversion clade</taxon>
        <taxon>dalbergioids sensu lato</taxon>
        <taxon>Dalbergieae</taxon>
        <taxon>Pterocarpus clade</taxon>
        <taxon>Stylosanthes</taxon>
    </lineage>
</organism>
<feature type="domain" description="Putative plant transposon protein" evidence="3">
    <location>
        <begin position="62"/>
        <end position="256"/>
    </location>
</feature>
<feature type="non-terminal residue" evidence="4">
    <location>
        <position position="1"/>
    </location>
</feature>
<feature type="region of interest" description="Disordered" evidence="2">
    <location>
        <begin position="498"/>
        <end position="518"/>
    </location>
</feature>